<dbReference type="NCBIfam" id="NF033379">
    <property type="entry name" value="FrucBisAld_I"/>
    <property type="match status" value="1"/>
</dbReference>
<comment type="similarity">
    <text evidence="2 6">Belongs to the class I fructose-bisphosphate aldolase family.</text>
</comment>
<evidence type="ECO:0000256" key="3">
    <source>
        <dbReference type="ARBA" id="ARBA00013068"/>
    </source>
</evidence>
<keyword evidence="8" id="KW-1185">Reference proteome</keyword>
<dbReference type="InterPro" id="IPR013785">
    <property type="entry name" value="Aldolase_TIM"/>
</dbReference>
<evidence type="ECO:0000256" key="1">
    <source>
        <dbReference type="ARBA" id="ARBA00004714"/>
    </source>
</evidence>
<evidence type="ECO:0000256" key="5">
    <source>
        <dbReference type="ARBA" id="ARBA00023239"/>
    </source>
</evidence>
<dbReference type="Gene3D" id="3.20.20.70">
    <property type="entry name" value="Aldolase class I"/>
    <property type="match status" value="1"/>
</dbReference>
<dbReference type="RefSeq" id="WP_370562256.1">
    <property type="nucleotide sequence ID" value="NZ_JBFWIB010000001.1"/>
</dbReference>
<dbReference type="EC" id="4.1.2.13" evidence="3 6"/>
<evidence type="ECO:0000313" key="7">
    <source>
        <dbReference type="EMBL" id="MEZ0473505.1"/>
    </source>
</evidence>
<dbReference type="Proteomes" id="UP001566331">
    <property type="component" value="Unassembled WGS sequence"/>
</dbReference>
<keyword evidence="4 6" id="KW-0324">Glycolysis</keyword>
<dbReference type="GO" id="GO:0004332">
    <property type="term" value="F:fructose-bisphosphate aldolase activity"/>
    <property type="evidence" value="ECO:0007669"/>
    <property type="project" value="UniProtKB-EC"/>
</dbReference>
<keyword evidence="5 6" id="KW-0456">Lyase</keyword>
<dbReference type="SUPFAM" id="SSF51569">
    <property type="entry name" value="Aldolase"/>
    <property type="match status" value="1"/>
</dbReference>
<comment type="pathway">
    <text evidence="1">Carbohydrate degradation; glycolysis; D-glyceraldehyde 3-phosphate and glycerone phosphate from D-glucose: step 4/4.</text>
</comment>
<accession>A0ABV4HLA8</accession>
<protein>
    <recommendedName>
        <fullName evidence="3 6">Fructose-bisphosphate aldolase</fullName>
        <ecNumber evidence="3 6">4.1.2.13</ecNumber>
    </recommendedName>
</protein>
<dbReference type="EMBL" id="JBFWIC010000002">
    <property type="protein sequence ID" value="MEZ0473505.1"/>
    <property type="molecule type" value="Genomic_DNA"/>
</dbReference>
<dbReference type="Pfam" id="PF00274">
    <property type="entry name" value="Glycolytic"/>
    <property type="match status" value="1"/>
</dbReference>
<proteinExistence type="inferred from homology"/>
<evidence type="ECO:0000256" key="2">
    <source>
        <dbReference type="ARBA" id="ARBA00010387"/>
    </source>
</evidence>
<dbReference type="CDD" id="cd00948">
    <property type="entry name" value="FBP_aldolase_I_a"/>
    <property type="match status" value="1"/>
</dbReference>
<comment type="caution">
    <text evidence="7">The sequence shown here is derived from an EMBL/GenBank/DDBJ whole genome shotgun (WGS) entry which is preliminary data.</text>
</comment>
<dbReference type="InterPro" id="IPR000741">
    <property type="entry name" value="FBA_I"/>
</dbReference>
<sequence>MSIEQLAETAQAMVAAGKGIIAIDESTGTIAKRFDGVGIPNNEENRRAYRELLLTTPNLGEYISGAILYDETIRQSTRDGVPFTKVMADNGIIPGIKVDKSTHPLAGFPGEVVTEGLDGLRDRLKEYYKLGARFAKWRAVINIGDDIPSGTCIEANSHALARYAALCQENGLVPMVEPEVLMDGSHDIETCYEVTEVTLRSLFDALYNHNVMLEGTILKASMVLPGKSSGEQVAVEEVAASTLMCLKSAVPAILPGIVFLSGGQSDEDATAHLDAMNRMGPHPWPLSFSYGRAMQQAALKLWSEDLVNNVARAQETVYARARDNGLAALGEWSKAA</sequence>
<reference evidence="7 8" key="1">
    <citation type="submission" date="2024-07" db="EMBL/GenBank/DDBJ databases">
        <title>Luteimonas salilacus sp. nov., isolated from the shore soil of Salt Lake in Tibet of China.</title>
        <authorList>
            <person name="Zhang X."/>
            <person name="Li A."/>
        </authorList>
    </citation>
    <scope>NUCLEOTIDE SEQUENCE [LARGE SCALE GENOMIC DNA]</scope>
    <source>
        <strain evidence="7 8">B3-2-R+30</strain>
    </source>
</reference>
<evidence type="ECO:0000313" key="8">
    <source>
        <dbReference type="Proteomes" id="UP001566331"/>
    </source>
</evidence>
<dbReference type="PROSITE" id="PS00158">
    <property type="entry name" value="ALDOLASE_CLASS_I"/>
    <property type="match status" value="1"/>
</dbReference>
<dbReference type="InterPro" id="IPR029768">
    <property type="entry name" value="Aldolase_I_AS"/>
</dbReference>
<organism evidence="7 8">
    <name type="scientific">Luteimonas salinilitoris</name>
    <dbReference type="NCBI Taxonomy" id="3237697"/>
    <lineage>
        <taxon>Bacteria</taxon>
        <taxon>Pseudomonadati</taxon>
        <taxon>Pseudomonadota</taxon>
        <taxon>Gammaproteobacteria</taxon>
        <taxon>Lysobacterales</taxon>
        <taxon>Lysobacteraceae</taxon>
        <taxon>Luteimonas</taxon>
    </lineage>
</organism>
<comment type="catalytic activity">
    <reaction evidence="6">
        <text>beta-D-fructose 1,6-bisphosphate = D-glyceraldehyde 3-phosphate + dihydroxyacetone phosphate</text>
        <dbReference type="Rhea" id="RHEA:14729"/>
        <dbReference type="ChEBI" id="CHEBI:32966"/>
        <dbReference type="ChEBI" id="CHEBI:57642"/>
        <dbReference type="ChEBI" id="CHEBI:59776"/>
        <dbReference type="EC" id="4.1.2.13"/>
    </reaction>
</comment>
<dbReference type="PANTHER" id="PTHR11627">
    <property type="entry name" value="FRUCTOSE-BISPHOSPHATE ALDOLASE"/>
    <property type="match status" value="1"/>
</dbReference>
<gene>
    <name evidence="7" type="ORF">AB6713_02605</name>
</gene>
<evidence type="ECO:0000256" key="4">
    <source>
        <dbReference type="ARBA" id="ARBA00023152"/>
    </source>
</evidence>
<evidence type="ECO:0000256" key="6">
    <source>
        <dbReference type="RuleBase" id="RU003994"/>
    </source>
</evidence>
<name>A0ABV4HLA8_9GAMM</name>